<evidence type="ECO:0000313" key="2">
    <source>
        <dbReference type="Proteomes" id="UP000326554"/>
    </source>
</evidence>
<sequence length="120" mass="13199">MAEMTLTKTRLAGGFWEGVLTGAPMEPRLSVHWDERTLPDVEITPSDGVHLVRIPIPADVVSDGVQTVVVSNDETGERLTSFAVLAGEAVEEDIRAEVDLLRAELDMLKRAFRRHCSETA</sequence>
<dbReference type="Proteomes" id="UP000326554">
    <property type="component" value="Unassembled WGS sequence"/>
</dbReference>
<dbReference type="EMBL" id="VYQE01000005">
    <property type="protein sequence ID" value="KAA9006154.1"/>
    <property type="molecule type" value="Genomic_DNA"/>
</dbReference>
<keyword evidence="2" id="KW-1185">Reference proteome</keyword>
<accession>A0A5J5GFB6</accession>
<reference evidence="1 2" key="1">
    <citation type="submission" date="2019-09" db="EMBL/GenBank/DDBJ databases">
        <authorList>
            <person name="Park J.-S."/>
            <person name="Choi H.-J."/>
        </authorList>
    </citation>
    <scope>NUCLEOTIDE SEQUENCE [LARGE SCALE GENOMIC DNA]</scope>
    <source>
        <strain evidence="1 2">176SS1-4</strain>
    </source>
</reference>
<comment type="caution">
    <text evidence="1">The sequence shown here is derived from an EMBL/GenBank/DDBJ whole genome shotgun (WGS) entry which is preliminary data.</text>
</comment>
<organism evidence="1 2">
    <name type="scientific">Histidinibacterium aquaticum</name>
    <dbReference type="NCBI Taxonomy" id="2613962"/>
    <lineage>
        <taxon>Bacteria</taxon>
        <taxon>Pseudomonadati</taxon>
        <taxon>Pseudomonadota</taxon>
        <taxon>Alphaproteobacteria</taxon>
        <taxon>Rhodobacterales</taxon>
        <taxon>Paracoccaceae</taxon>
        <taxon>Histidinibacterium</taxon>
    </lineage>
</organism>
<dbReference type="RefSeq" id="WP_150446406.1">
    <property type="nucleotide sequence ID" value="NZ_VYQE01000005.1"/>
</dbReference>
<evidence type="ECO:0000313" key="1">
    <source>
        <dbReference type="EMBL" id="KAA9006154.1"/>
    </source>
</evidence>
<proteinExistence type="predicted"/>
<protein>
    <submittedName>
        <fullName evidence="1">Uncharacterized protein</fullName>
    </submittedName>
</protein>
<gene>
    <name evidence="1" type="ORF">F3S47_16555</name>
</gene>
<dbReference type="AlphaFoldDB" id="A0A5J5GFB6"/>
<name>A0A5J5GFB6_9RHOB</name>